<evidence type="ECO:0000313" key="1">
    <source>
        <dbReference type="EMBL" id="ANS06224.1"/>
    </source>
</evidence>
<reference evidence="1 2" key="1">
    <citation type="submission" date="2016-06" db="EMBL/GenBank/DDBJ databases">
        <title>Not all particles are equal: the selective enrichment of particle-associated bacteria from the Mediterranean Sea.</title>
        <authorList>
            <person name="Lopez-Perez M."/>
            <person name="Kimes N.E."/>
            <person name="Haro-Moreno J.M."/>
            <person name="Rodriguez-Valera F."/>
        </authorList>
    </citation>
    <scope>NUCLEOTIDE SEQUENCE [LARGE SCALE GENOMIC DNA]</scope>
</reference>
<evidence type="ECO:0000313" key="2">
    <source>
        <dbReference type="Proteomes" id="UP000222126"/>
    </source>
</evidence>
<proteinExistence type="predicted"/>
<dbReference type="Proteomes" id="UP000222126">
    <property type="component" value="Segment"/>
</dbReference>
<protein>
    <submittedName>
        <fullName evidence="1">Uncharacterized protein</fullName>
    </submittedName>
</protein>
<name>A0A1B1IY24_9CAUD</name>
<dbReference type="RefSeq" id="YP_009786388.1">
    <property type="nucleotide sequence ID" value="NC_047768.1"/>
</dbReference>
<dbReference type="GeneID" id="54976464"/>
<organism evidence="1 2">
    <name type="scientific">Phage MedPE-SWcel-C56</name>
    <dbReference type="NCBI Taxonomy" id="1871314"/>
    <lineage>
        <taxon>Viruses</taxon>
        <taxon>Duplodnaviria</taxon>
        <taxon>Heunggongvirae</taxon>
        <taxon>Uroviricota</taxon>
        <taxon>Caudoviricetes</taxon>
        <taxon>Autographivirales</taxon>
        <taxon>Kafavirus</taxon>
        <taxon>Kafavirus SWcelC56</taxon>
    </lineage>
</organism>
<dbReference type="EMBL" id="KX397280">
    <property type="protein sequence ID" value="ANS06224.1"/>
    <property type="molecule type" value="Genomic_DNA"/>
</dbReference>
<sequence length="58" mass="6573">MKSAELEQYTAEELDVLIDATREDLQHADDACDAVVAHDIRCALDQLVTAREKLNMRE</sequence>
<keyword evidence="2" id="KW-1185">Reference proteome</keyword>
<accession>A0A1B1IY24</accession>
<dbReference type="KEGG" id="vg:54976464"/>